<dbReference type="EMBL" id="MHIP01000049">
    <property type="protein sequence ID" value="OGY53714.1"/>
    <property type="molecule type" value="Genomic_DNA"/>
</dbReference>
<comment type="caution">
    <text evidence="3">The sequence shown here is derived from an EMBL/GenBank/DDBJ whole genome shotgun (WGS) entry which is preliminary data.</text>
</comment>
<evidence type="ECO:0000313" key="3">
    <source>
        <dbReference type="EMBL" id="OGY53714.1"/>
    </source>
</evidence>
<evidence type="ECO:0000313" key="4">
    <source>
        <dbReference type="Proteomes" id="UP000176512"/>
    </source>
</evidence>
<feature type="transmembrane region" description="Helical" evidence="2">
    <location>
        <begin position="46"/>
        <end position="67"/>
    </location>
</feature>
<dbReference type="AlphaFoldDB" id="A0A1G1YN47"/>
<proteinExistence type="predicted"/>
<keyword evidence="2" id="KW-1133">Transmembrane helix</keyword>
<keyword evidence="2" id="KW-0812">Transmembrane</keyword>
<protein>
    <submittedName>
        <fullName evidence="3">Uncharacterized protein</fullName>
    </submittedName>
</protein>
<gene>
    <name evidence="3" type="ORF">A3A24_00900</name>
</gene>
<feature type="compositionally biased region" description="Polar residues" evidence="1">
    <location>
        <begin position="19"/>
        <end position="38"/>
    </location>
</feature>
<dbReference type="Proteomes" id="UP000176512">
    <property type="component" value="Unassembled WGS sequence"/>
</dbReference>
<sequence length="205" mass="22717">MIDHKKFPQKGKKMAYQFSGSPKISSSGNPASPSLNKNRSGRENNWLRGLVTLLIIIVVVGAGIYLISSYTGISLPGGSSLDLKNEWQAVFLTNGQIYFGKVAKVSSDWVVLRNIYYLQVISQPLQRSQEGENPAAEAQPEQRLTLIKLGNEIHGPRDEMAIDRRQVILIEDLRNDGKVVQAINQYIKEPNQPQALQPAAPTPQP</sequence>
<evidence type="ECO:0000256" key="1">
    <source>
        <dbReference type="SAM" id="MobiDB-lite"/>
    </source>
</evidence>
<evidence type="ECO:0000256" key="2">
    <source>
        <dbReference type="SAM" id="Phobius"/>
    </source>
</evidence>
<keyword evidence="2" id="KW-0472">Membrane</keyword>
<reference evidence="3 4" key="1">
    <citation type="journal article" date="2016" name="Nat. Commun.">
        <title>Thousands of microbial genomes shed light on interconnected biogeochemical processes in an aquifer system.</title>
        <authorList>
            <person name="Anantharaman K."/>
            <person name="Brown C.T."/>
            <person name="Hug L.A."/>
            <person name="Sharon I."/>
            <person name="Castelle C.J."/>
            <person name="Probst A.J."/>
            <person name="Thomas B.C."/>
            <person name="Singh A."/>
            <person name="Wilkins M.J."/>
            <person name="Karaoz U."/>
            <person name="Brodie E.L."/>
            <person name="Williams K.H."/>
            <person name="Hubbard S.S."/>
            <person name="Banfield J.F."/>
        </authorList>
    </citation>
    <scope>NUCLEOTIDE SEQUENCE [LARGE SCALE GENOMIC DNA]</scope>
</reference>
<feature type="region of interest" description="Disordered" evidence="1">
    <location>
        <begin position="19"/>
        <end position="39"/>
    </location>
</feature>
<name>A0A1G1YN47_9BACT</name>
<accession>A0A1G1YN47</accession>
<organism evidence="3 4">
    <name type="scientific">Candidatus Buchananbacteria bacterium RIFCSPLOWO2_01_FULL_46_12</name>
    <dbReference type="NCBI Taxonomy" id="1797546"/>
    <lineage>
        <taxon>Bacteria</taxon>
        <taxon>Candidatus Buchananiibacteriota</taxon>
    </lineage>
</organism>